<dbReference type="AlphaFoldDB" id="A0AAV4YDF2"/>
<proteinExistence type="predicted"/>
<dbReference type="EMBL" id="BPLR01019026">
    <property type="protein sequence ID" value="GIZ04041.1"/>
    <property type="molecule type" value="Genomic_DNA"/>
</dbReference>
<name>A0AAV4YDF2_CAEEX</name>
<evidence type="ECO:0000313" key="2">
    <source>
        <dbReference type="Proteomes" id="UP001054945"/>
    </source>
</evidence>
<protein>
    <submittedName>
        <fullName evidence="1">Uncharacterized protein</fullName>
    </submittedName>
</protein>
<accession>A0AAV4YDF2</accession>
<evidence type="ECO:0000313" key="1">
    <source>
        <dbReference type="EMBL" id="GIZ04041.1"/>
    </source>
</evidence>
<reference evidence="1 2" key="1">
    <citation type="submission" date="2021-06" db="EMBL/GenBank/DDBJ databases">
        <title>Caerostris extrusa draft genome.</title>
        <authorList>
            <person name="Kono N."/>
            <person name="Arakawa K."/>
        </authorList>
    </citation>
    <scope>NUCLEOTIDE SEQUENCE [LARGE SCALE GENOMIC DNA]</scope>
</reference>
<organism evidence="1 2">
    <name type="scientific">Caerostris extrusa</name>
    <name type="common">Bark spider</name>
    <name type="synonym">Caerostris bankana</name>
    <dbReference type="NCBI Taxonomy" id="172846"/>
    <lineage>
        <taxon>Eukaryota</taxon>
        <taxon>Metazoa</taxon>
        <taxon>Ecdysozoa</taxon>
        <taxon>Arthropoda</taxon>
        <taxon>Chelicerata</taxon>
        <taxon>Arachnida</taxon>
        <taxon>Araneae</taxon>
        <taxon>Araneomorphae</taxon>
        <taxon>Entelegynae</taxon>
        <taxon>Araneoidea</taxon>
        <taxon>Araneidae</taxon>
        <taxon>Caerostris</taxon>
    </lineage>
</organism>
<sequence>MRDWTDYPRDFACALACAQICGLLLRKHRAVKSGAKTFCLNGIGTYFLRSFIAWFTCRMEMMALSANYSEIPLFVFLCYTSNNSTPKVKLNNVI</sequence>
<gene>
    <name evidence="1" type="ORF">CEXT_44191</name>
</gene>
<comment type="caution">
    <text evidence="1">The sequence shown here is derived from an EMBL/GenBank/DDBJ whole genome shotgun (WGS) entry which is preliminary data.</text>
</comment>
<dbReference type="Proteomes" id="UP001054945">
    <property type="component" value="Unassembled WGS sequence"/>
</dbReference>
<keyword evidence="2" id="KW-1185">Reference proteome</keyword>